<evidence type="ECO:0000256" key="1">
    <source>
        <dbReference type="ARBA" id="ARBA00007553"/>
    </source>
</evidence>
<dbReference type="InterPro" id="IPR036505">
    <property type="entry name" value="Amidase/PGRP_sf"/>
</dbReference>
<keyword evidence="2" id="KW-0391">Immunity</keyword>
<dbReference type="OrthoDB" id="10001926at2759"/>
<proteinExistence type="inferred from homology"/>
<dbReference type="FunFam" id="3.40.80.10:FF:000001">
    <property type="entry name" value="Peptidoglycan recognition protein 1"/>
    <property type="match status" value="1"/>
</dbReference>
<dbReference type="Gene3D" id="3.40.80.10">
    <property type="entry name" value="Peptidoglycan recognition protein-like"/>
    <property type="match status" value="1"/>
</dbReference>
<feature type="domain" description="N-acetylmuramoyl-L-alanine amidase" evidence="4">
    <location>
        <begin position="308"/>
        <end position="448"/>
    </location>
</feature>
<dbReference type="InterPro" id="IPR015510">
    <property type="entry name" value="PGRP"/>
</dbReference>
<dbReference type="PANTHER" id="PTHR11022:SF66">
    <property type="entry name" value="N-ACETYLMURAMOYL-L-ALANINE AMIDASE"/>
    <property type="match status" value="1"/>
</dbReference>
<gene>
    <name evidence="6" type="ORF">AB205_0142660</name>
</gene>
<dbReference type="AlphaFoldDB" id="A0A2G9SBP0"/>
<comment type="similarity">
    <text evidence="1">Belongs to the N-acetylmuramoyl-L-alanine amidase 2 family.</text>
</comment>
<dbReference type="GO" id="GO:0008270">
    <property type="term" value="F:zinc ion binding"/>
    <property type="evidence" value="ECO:0007669"/>
    <property type="project" value="InterPro"/>
</dbReference>
<dbReference type="GO" id="GO:0009253">
    <property type="term" value="P:peptidoglycan catabolic process"/>
    <property type="evidence" value="ECO:0007669"/>
    <property type="project" value="InterPro"/>
</dbReference>
<dbReference type="EMBL" id="KV926052">
    <property type="protein sequence ID" value="PIO36821.1"/>
    <property type="molecule type" value="Genomic_DNA"/>
</dbReference>
<dbReference type="InterPro" id="IPR006619">
    <property type="entry name" value="PGRP_domain_met/bac"/>
</dbReference>
<accession>A0A2G9SBP0</accession>
<evidence type="ECO:0000259" key="4">
    <source>
        <dbReference type="SMART" id="SM00644"/>
    </source>
</evidence>
<dbReference type="Proteomes" id="UP000228934">
    <property type="component" value="Unassembled WGS sequence"/>
</dbReference>
<dbReference type="CDD" id="cd06583">
    <property type="entry name" value="PGRP"/>
    <property type="match status" value="1"/>
</dbReference>
<feature type="compositionally biased region" description="Basic and acidic residues" evidence="3">
    <location>
        <begin position="119"/>
        <end position="128"/>
    </location>
</feature>
<dbReference type="SMART" id="SM00701">
    <property type="entry name" value="PGRP"/>
    <property type="match status" value="1"/>
</dbReference>
<dbReference type="Pfam" id="PF01510">
    <property type="entry name" value="Amidase_2"/>
    <property type="match status" value="1"/>
</dbReference>
<evidence type="ECO:0000256" key="2">
    <source>
        <dbReference type="ARBA" id="ARBA00022859"/>
    </source>
</evidence>
<evidence type="ECO:0008006" key="8">
    <source>
        <dbReference type="Google" id="ProtNLM"/>
    </source>
</evidence>
<protein>
    <recommendedName>
        <fullName evidence="8">N-acetylmuramoyl-L-alanine amidase-like</fullName>
    </recommendedName>
</protein>
<name>A0A2G9SBP0_AQUCT</name>
<dbReference type="PANTHER" id="PTHR11022">
    <property type="entry name" value="PEPTIDOGLYCAN RECOGNITION PROTEIN"/>
    <property type="match status" value="1"/>
</dbReference>
<keyword evidence="7" id="KW-1185">Reference proteome</keyword>
<dbReference type="SMART" id="SM00644">
    <property type="entry name" value="Ami_2"/>
    <property type="match status" value="1"/>
</dbReference>
<evidence type="ECO:0000313" key="6">
    <source>
        <dbReference type="EMBL" id="PIO36821.1"/>
    </source>
</evidence>
<sequence>MLIFNCYVSFIPAIMKMDTFTDLIQELESSLPEWPARDVAELLLSSNTKQFQSHQYLSDRQAALAHVLLSEKVIRLEGMPWQQQGVVLAPDGSTVALRSLVDTVVCGWKAKCDVKKLKNDTRDVEPSKDTGPSQEPHSHTMCRISLPSVLGLHFASLKDSLQVPLYVPDGCWDSTTNPKTFQLHGAPSITDLTLANFNGVLDGALLREMMIINETQKMSDLLHSYYGGIPARSPYRRQNFQALLEKGELGDAIGKAIECYKKQYPGSGLPNMTEEELKETTAAAAKQFEQQYLDCPAVIPRCQWGAKPYKGTPTLLSFPLQHIYIHHTYEPSRPCLSFKDCSADMRSMQRFHQEDRGWDDIGYSFVVGSDGYLYEGRGWLWVGAHTKGHNSIGYGVSFIGNFMASVPEDPILSLVRDRFLSCAVVSGYITSNYTVQGHRQVVKTSCPGDALFQKISAWKNFKES</sequence>
<dbReference type="InterPro" id="IPR002502">
    <property type="entry name" value="Amidase_domain"/>
</dbReference>
<organism evidence="6 7">
    <name type="scientific">Aquarana catesbeiana</name>
    <name type="common">American bullfrog</name>
    <name type="synonym">Rana catesbeiana</name>
    <dbReference type="NCBI Taxonomy" id="8400"/>
    <lineage>
        <taxon>Eukaryota</taxon>
        <taxon>Metazoa</taxon>
        <taxon>Chordata</taxon>
        <taxon>Craniata</taxon>
        <taxon>Vertebrata</taxon>
        <taxon>Euteleostomi</taxon>
        <taxon>Amphibia</taxon>
        <taxon>Batrachia</taxon>
        <taxon>Anura</taxon>
        <taxon>Neobatrachia</taxon>
        <taxon>Ranoidea</taxon>
        <taxon>Ranidae</taxon>
        <taxon>Aquarana</taxon>
    </lineage>
</organism>
<dbReference type="GO" id="GO:0008745">
    <property type="term" value="F:N-acetylmuramoyl-L-alanine amidase activity"/>
    <property type="evidence" value="ECO:0007669"/>
    <property type="project" value="InterPro"/>
</dbReference>
<evidence type="ECO:0000313" key="7">
    <source>
        <dbReference type="Proteomes" id="UP000228934"/>
    </source>
</evidence>
<feature type="region of interest" description="Disordered" evidence="3">
    <location>
        <begin position="119"/>
        <end position="139"/>
    </location>
</feature>
<feature type="domain" description="Peptidoglycan recognition protein family" evidence="5">
    <location>
        <begin position="296"/>
        <end position="442"/>
    </location>
</feature>
<dbReference type="SUPFAM" id="SSF55846">
    <property type="entry name" value="N-acetylmuramoyl-L-alanine amidase-like"/>
    <property type="match status" value="1"/>
</dbReference>
<dbReference type="GO" id="GO:0002376">
    <property type="term" value="P:immune system process"/>
    <property type="evidence" value="ECO:0007669"/>
    <property type="project" value="UniProtKB-KW"/>
</dbReference>
<evidence type="ECO:0000256" key="3">
    <source>
        <dbReference type="SAM" id="MobiDB-lite"/>
    </source>
</evidence>
<evidence type="ECO:0000259" key="5">
    <source>
        <dbReference type="SMART" id="SM00701"/>
    </source>
</evidence>
<reference evidence="7" key="1">
    <citation type="journal article" date="2017" name="Nat. Commun.">
        <title>The North American bullfrog draft genome provides insight into hormonal regulation of long noncoding RNA.</title>
        <authorList>
            <person name="Hammond S.A."/>
            <person name="Warren R.L."/>
            <person name="Vandervalk B.P."/>
            <person name="Kucuk E."/>
            <person name="Khan H."/>
            <person name="Gibb E.A."/>
            <person name="Pandoh P."/>
            <person name="Kirk H."/>
            <person name="Zhao Y."/>
            <person name="Jones M."/>
            <person name="Mungall A.J."/>
            <person name="Coope R."/>
            <person name="Pleasance S."/>
            <person name="Moore R.A."/>
            <person name="Holt R.A."/>
            <person name="Round J.M."/>
            <person name="Ohora S."/>
            <person name="Walle B.V."/>
            <person name="Veldhoen N."/>
            <person name="Helbing C.C."/>
            <person name="Birol I."/>
        </authorList>
    </citation>
    <scope>NUCLEOTIDE SEQUENCE [LARGE SCALE GENOMIC DNA]</scope>
</reference>